<dbReference type="Proteomes" id="UP000654052">
    <property type="component" value="Segment"/>
</dbReference>
<evidence type="ECO:0000256" key="1">
    <source>
        <dbReference type="SAM" id="MobiDB-lite"/>
    </source>
</evidence>
<name>A0A890URK6_9CAUD</name>
<evidence type="ECO:0000313" key="2">
    <source>
        <dbReference type="EMBL" id="QRI45106.1"/>
    </source>
</evidence>
<dbReference type="EMBL" id="MW507126">
    <property type="protein sequence ID" value="QRI45106.1"/>
    <property type="molecule type" value="Genomic_DNA"/>
</dbReference>
<dbReference type="RefSeq" id="YP_010755462.1">
    <property type="nucleotide sequence ID" value="NC_073470.1"/>
</dbReference>
<dbReference type="KEGG" id="vg:80020116"/>
<keyword evidence="3" id="KW-1185">Reference proteome</keyword>
<proteinExistence type="predicted"/>
<reference evidence="2" key="1">
    <citation type="submission" date="2021-01" db="EMBL/GenBank/DDBJ databases">
        <authorList>
            <person name="Weegman M.K."/>
            <person name="Spring A.S."/>
            <person name="Bonilla J.A."/>
            <person name="Klyczek K."/>
            <person name="Garlena R.A."/>
            <person name="Russell D.A."/>
            <person name="Pope W.H."/>
            <person name="Jacobs-Sera D."/>
            <person name="Hatfull G.F."/>
        </authorList>
    </citation>
    <scope>NUCLEOTIDE SEQUENCE</scope>
</reference>
<dbReference type="GeneID" id="80020116"/>
<organism evidence="2 3">
    <name type="scientific">Microbacterium phage Shocker</name>
    <dbReference type="NCBI Taxonomy" id="2805839"/>
    <lineage>
        <taxon>Viruses</taxon>
        <taxon>Duplodnaviria</taxon>
        <taxon>Heunggongvirae</taxon>
        <taxon>Uroviricota</taxon>
        <taxon>Caudoviricetes</taxon>
        <taxon>Shockervirus</taxon>
        <taxon>Shockervirus shocker</taxon>
    </lineage>
</organism>
<sequence length="255" mass="28106">MSEFQTKLCPACAAGIPEECQNPDTVVGHPEWIIPCIAAFTSIEASDKPKGQAGRPLLDPDQVTDVKSTGRKRAAMVMPFLEGRVCDWAGLKHAGGGVIPILGCQGNTITEAKKTEDAREKGYDEVGHRHHGPDKNVLNNTPGLNLHGICTVCHTRWHAINDPFYDPKGRPANASTPFLPVEVYYLHDPQTAFTDEEWELAEQWWELPVKDRGDYPFVPPETARKALPMPAEPATLIMEENPFPDSPFAEIGDSE</sequence>
<accession>A0A890URK6</accession>
<feature type="region of interest" description="Disordered" evidence="1">
    <location>
        <begin position="236"/>
        <end position="255"/>
    </location>
</feature>
<gene>
    <name evidence="2" type="primary">52</name>
    <name evidence="2" type="ORF">SEA_SHOCKER_52</name>
</gene>
<evidence type="ECO:0000313" key="3">
    <source>
        <dbReference type="Proteomes" id="UP000654052"/>
    </source>
</evidence>
<protein>
    <submittedName>
        <fullName evidence="2">Uncharacterized protein</fullName>
    </submittedName>
</protein>